<sequence length="169" mass="19619">MSDFGFGLKISITFQHEMAIDPPLEKEWTKEPPRLQRQRVNVSKFERLNPDCILIPLPTYHLVFSSSTRELVAMDLEDQTAKSSSYALGELRSSRITRKLLAKFFVKNAADPLPKSHLHRRRPAIPKSHCSISLYDTFMGSFVFTTFFVFHSVIHAINSYCRKYDHERI</sequence>
<keyword evidence="1" id="KW-0472">Membrane</keyword>
<name>A0A9P5P4M8_9AGAR</name>
<keyword evidence="1" id="KW-0812">Transmembrane</keyword>
<gene>
    <name evidence="2" type="ORF">BDP27DRAFT_1374532</name>
</gene>
<dbReference type="EMBL" id="JADNRY010000570">
    <property type="protein sequence ID" value="KAF9039565.1"/>
    <property type="molecule type" value="Genomic_DNA"/>
</dbReference>
<protein>
    <submittedName>
        <fullName evidence="2">Uncharacterized protein</fullName>
    </submittedName>
</protein>
<keyword evidence="3" id="KW-1185">Reference proteome</keyword>
<keyword evidence="1" id="KW-1133">Transmembrane helix</keyword>
<evidence type="ECO:0000256" key="1">
    <source>
        <dbReference type="SAM" id="Phobius"/>
    </source>
</evidence>
<feature type="transmembrane region" description="Helical" evidence="1">
    <location>
        <begin position="138"/>
        <end position="161"/>
    </location>
</feature>
<proteinExistence type="predicted"/>
<comment type="caution">
    <text evidence="2">The sequence shown here is derived from an EMBL/GenBank/DDBJ whole genome shotgun (WGS) entry which is preliminary data.</text>
</comment>
<dbReference type="AlphaFoldDB" id="A0A9P5P4M8"/>
<reference evidence="2" key="1">
    <citation type="submission" date="2020-11" db="EMBL/GenBank/DDBJ databases">
        <authorList>
            <consortium name="DOE Joint Genome Institute"/>
            <person name="Ahrendt S."/>
            <person name="Riley R."/>
            <person name="Andreopoulos W."/>
            <person name="Labutti K."/>
            <person name="Pangilinan J."/>
            <person name="Ruiz-Duenas F.J."/>
            <person name="Barrasa J.M."/>
            <person name="Sanchez-Garcia M."/>
            <person name="Camarero S."/>
            <person name="Miyauchi S."/>
            <person name="Serrano A."/>
            <person name="Linde D."/>
            <person name="Babiker R."/>
            <person name="Drula E."/>
            <person name="Ayuso-Fernandez I."/>
            <person name="Pacheco R."/>
            <person name="Padilla G."/>
            <person name="Ferreira P."/>
            <person name="Barriuso J."/>
            <person name="Kellner H."/>
            <person name="Castanera R."/>
            <person name="Alfaro M."/>
            <person name="Ramirez L."/>
            <person name="Pisabarro A.G."/>
            <person name="Kuo A."/>
            <person name="Tritt A."/>
            <person name="Lipzen A."/>
            <person name="He G."/>
            <person name="Yan M."/>
            <person name="Ng V."/>
            <person name="Cullen D."/>
            <person name="Martin F."/>
            <person name="Rosso M.-N."/>
            <person name="Henrissat B."/>
            <person name="Hibbett D."/>
            <person name="Martinez A.T."/>
            <person name="Grigoriev I.V."/>
        </authorList>
    </citation>
    <scope>NUCLEOTIDE SEQUENCE</scope>
    <source>
        <strain evidence="2">AH 40177</strain>
    </source>
</reference>
<evidence type="ECO:0000313" key="3">
    <source>
        <dbReference type="Proteomes" id="UP000772434"/>
    </source>
</evidence>
<evidence type="ECO:0000313" key="2">
    <source>
        <dbReference type="EMBL" id="KAF9039565.1"/>
    </source>
</evidence>
<accession>A0A9P5P4M8</accession>
<organism evidence="2 3">
    <name type="scientific">Rhodocollybia butyracea</name>
    <dbReference type="NCBI Taxonomy" id="206335"/>
    <lineage>
        <taxon>Eukaryota</taxon>
        <taxon>Fungi</taxon>
        <taxon>Dikarya</taxon>
        <taxon>Basidiomycota</taxon>
        <taxon>Agaricomycotina</taxon>
        <taxon>Agaricomycetes</taxon>
        <taxon>Agaricomycetidae</taxon>
        <taxon>Agaricales</taxon>
        <taxon>Marasmiineae</taxon>
        <taxon>Omphalotaceae</taxon>
        <taxon>Rhodocollybia</taxon>
    </lineage>
</organism>
<dbReference type="Proteomes" id="UP000772434">
    <property type="component" value="Unassembled WGS sequence"/>
</dbReference>